<dbReference type="Proteomes" id="UP001219525">
    <property type="component" value="Unassembled WGS sequence"/>
</dbReference>
<name>A0AAD6VKT3_9AGAR</name>
<reference evidence="1" key="1">
    <citation type="submission" date="2023-03" db="EMBL/GenBank/DDBJ databases">
        <title>Massive genome expansion in bonnet fungi (Mycena s.s.) driven by repeated elements and novel gene families across ecological guilds.</title>
        <authorList>
            <consortium name="Lawrence Berkeley National Laboratory"/>
            <person name="Harder C.B."/>
            <person name="Miyauchi S."/>
            <person name="Viragh M."/>
            <person name="Kuo A."/>
            <person name="Thoen E."/>
            <person name="Andreopoulos B."/>
            <person name="Lu D."/>
            <person name="Skrede I."/>
            <person name="Drula E."/>
            <person name="Henrissat B."/>
            <person name="Morin E."/>
            <person name="Kohler A."/>
            <person name="Barry K."/>
            <person name="LaButti K."/>
            <person name="Morin E."/>
            <person name="Salamov A."/>
            <person name="Lipzen A."/>
            <person name="Mereny Z."/>
            <person name="Hegedus B."/>
            <person name="Baldrian P."/>
            <person name="Stursova M."/>
            <person name="Weitz H."/>
            <person name="Taylor A."/>
            <person name="Grigoriev I.V."/>
            <person name="Nagy L.G."/>
            <person name="Martin F."/>
            <person name="Kauserud H."/>
        </authorList>
    </citation>
    <scope>NUCLEOTIDE SEQUENCE</scope>
    <source>
        <strain evidence="1">9144</strain>
    </source>
</reference>
<sequence>MGGAAVAASLSGSLSTTTCMYTSRTSVYTTVSTGVLGPSTAAPHDFAPLPAPAACRLAMHRHARGWSSECTRAPVRAARPDPQSRPPPYILLPRACGRRGAPLRVAGVRAPLDVLLSHAADAATDDATVPRHGCARGWSGKCAM</sequence>
<evidence type="ECO:0000313" key="2">
    <source>
        <dbReference type="Proteomes" id="UP001219525"/>
    </source>
</evidence>
<evidence type="ECO:0000313" key="1">
    <source>
        <dbReference type="EMBL" id="KAJ7215011.1"/>
    </source>
</evidence>
<comment type="caution">
    <text evidence="1">The sequence shown here is derived from an EMBL/GenBank/DDBJ whole genome shotgun (WGS) entry which is preliminary data.</text>
</comment>
<dbReference type="AlphaFoldDB" id="A0AAD6VKT3"/>
<dbReference type="EMBL" id="JARJCW010000018">
    <property type="protein sequence ID" value="KAJ7215011.1"/>
    <property type="molecule type" value="Genomic_DNA"/>
</dbReference>
<accession>A0AAD6VKT3</accession>
<organism evidence="1 2">
    <name type="scientific">Mycena pura</name>
    <dbReference type="NCBI Taxonomy" id="153505"/>
    <lineage>
        <taxon>Eukaryota</taxon>
        <taxon>Fungi</taxon>
        <taxon>Dikarya</taxon>
        <taxon>Basidiomycota</taxon>
        <taxon>Agaricomycotina</taxon>
        <taxon>Agaricomycetes</taxon>
        <taxon>Agaricomycetidae</taxon>
        <taxon>Agaricales</taxon>
        <taxon>Marasmiineae</taxon>
        <taxon>Mycenaceae</taxon>
        <taxon>Mycena</taxon>
    </lineage>
</organism>
<protein>
    <submittedName>
        <fullName evidence="1">Uncharacterized protein</fullName>
    </submittedName>
</protein>
<keyword evidence="2" id="KW-1185">Reference proteome</keyword>
<proteinExistence type="predicted"/>
<gene>
    <name evidence="1" type="ORF">GGX14DRAFT_563039</name>
</gene>